<dbReference type="AlphaFoldDB" id="A0A1H7RDB7"/>
<proteinExistence type="predicted"/>
<name>A0A1H7RDB7_9BACT</name>
<evidence type="ECO:0000313" key="2">
    <source>
        <dbReference type="Proteomes" id="UP000198984"/>
    </source>
</evidence>
<evidence type="ECO:0000313" key="1">
    <source>
        <dbReference type="EMBL" id="SEL57437.1"/>
    </source>
</evidence>
<accession>A0A1H7RDB7</accession>
<sequence>MLPDLRLFKDNKMIMMYVDETVMELADTYLKK</sequence>
<dbReference type="STRING" id="573321.SAMN04488505_102584"/>
<organism evidence="1 2">
    <name type="scientific">Chitinophaga rupis</name>
    <dbReference type="NCBI Taxonomy" id="573321"/>
    <lineage>
        <taxon>Bacteria</taxon>
        <taxon>Pseudomonadati</taxon>
        <taxon>Bacteroidota</taxon>
        <taxon>Chitinophagia</taxon>
        <taxon>Chitinophagales</taxon>
        <taxon>Chitinophagaceae</taxon>
        <taxon>Chitinophaga</taxon>
    </lineage>
</organism>
<gene>
    <name evidence="1" type="ORF">SAMN04488505_102584</name>
</gene>
<reference evidence="1 2" key="1">
    <citation type="submission" date="2016-10" db="EMBL/GenBank/DDBJ databases">
        <authorList>
            <person name="de Groot N.N."/>
        </authorList>
    </citation>
    <scope>NUCLEOTIDE SEQUENCE [LARGE SCALE GENOMIC DNA]</scope>
    <source>
        <strain evidence="1 2">DSM 21039</strain>
    </source>
</reference>
<keyword evidence="2" id="KW-1185">Reference proteome</keyword>
<dbReference type="Proteomes" id="UP000198984">
    <property type="component" value="Unassembled WGS sequence"/>
</dbReference>
<protein>
    <submittedName>
        <fullName evidence="1">Uncharacterized protein</fullName>
    </submittedName>
</protein>
<dbReference type="EMBL" id="FOBB01000002">
    <property type="protein sequence ID" value="SEL57437.1"/>
    <property type="molecule type" value="Genomic_DNA"/>
</dbReference>